<dbReference type="SMR" id="A0A7M7LUH8"/>
<dbReference type="CDD" id="cd02440">
    <property type="entry name" value="AdoMet_MTases"/>
    <property type="match status" value="1"/>
</dbReference>
<dbReference type="PANTHER" id="PTHR22807">
    <property type="entry name" value="NOP2 YEAST -RELATED NOL1/NOP2/FMU SUN DOMAIN-CONTAINING"/>
    <property type="match status" value="1"/>
</dbReference>
<feature type="binding site" evidence="5">
    <location>
        <position position="341"/>
    </location>
    <ligand>
        <name>S-adenosyl-L-methionine</name>
        <dbReference type="ChEBI" id="CHEBI:59789"/>
    </ligand>
</feature>
<dbReference type="OrthoDB" id="260824at2759"/>
<feature type="active site" description="Nucleophile" evidence="5">
    <location>
        <position position="421"/>
    </location>
</feature>
<evidence type="ECO:0000256" key="2">
    <source>
        <dbReference type="ARBA" id="ARBA00022679"/>
    </source>
</evidence>
<dbReference type="Gene3D" id="2.30.130.10">
    <property type="entry name" value="PUA domain"/>
    <property type="match status" value="1"/>
</dbReference>
<dbReference type="PROSITE" id="PS50890">
    <property type="entry name" value="PUA"/>
    <property type="match status" value="1"/>
</dbReference>
<feature type="domain" description="SAM-dependent MTase RsmB/NOP-type" evidence="6">
    <location>
        <begin position="193"/>
        <end position="496"/>
    </location>
</feature>
<dbReference type="Pfam" id="PF01472">
    <property type="entry name" value="PUA"/>
    <property type="match status" value="1"/>
</dbReference>
<evidence type="ECO:0000313" key="7">
    <source>
        <dbReference type="EnsemblMetazoa" id="XP_008208375"/>
    </source>
</evidence>
<dbReference type="CDD" id="cd21150">
    <property type="entry name" value="PUA_NSun6-like"/>
    <property type="match status" value="1"/>
</dbReference>
<keyword evidence="2 5" id="KW-0808">Transferase</keyword>
<dbReference type="InParanoid" id="A0A7M7LUH8"/>
<sequence>MILTSKVCERITHFSKCKYICEDFLTAVENFEYIYLTMEVITPKHRLLKFKKEVLDELKIDFKKIKPFDQHLSEAESEEKLNKIILWLSNTPKNIVYRVNTILNRQQVVHHRIVEALKKYTRPIPIISTFPCVEELIIVNGWDKSVELNLERQQYEVIVDAACGAAVLRGAHIYAPGVLGMPRGLKVGDIVSVYADLEQACKKGLVTEYDKKNKLFVGNGIVQLTREQIFGHETEHTSGIAVTMTDIISHIPQINDNILPKGYVLLQNLPSILCSRVLDPQPGETVLDMCAAPGNKTTHIAALMENKGVVVAIEKIKNKLERLNSNIENFSATIVKAYCFDSTKAVCDAEEKSIFDGPPYSKESFDRVLLDGPCSALGQRPQIRNPISVSQLRSYVPLQRKLFTSAVQLLRPGGTLVYSTCTITIAENEGIIAWALKTFPNLELRSVREKLMSMKMEKFATVGYTIDGLTTEQSDKLCRFDENDTVGFFIACFIKR</sequence>
<dbReference type="AlphaFoldDB" id="A0A7M7LUH8"/>
<dbReference type="InterPro" id="IPR001678">
    <property type="entry name" value="MeTrfase_RsmB-F_NOP2_dom"/>
</dbReference>
<evidence type="ECO:0000256" key="4">
    <source>
        <dbReference type="ARBA" id="ARBA00022884"/>
    </source>
</evidence>
<evidence type="ECO:0000313" key="8">
    <source>
        <dbReference type="Proteomes" id="UP000002358"/>
    </source>
</evidence>
<organism evidence="7 8">
    <name type="scientific">Nasonia vitripennis</name>
    <name type="common">Parasitic wasp</name>
    <dbReference type="NCBI Taxonomy" id="7425"/>
    <lineage>
        <taxon>Eukaryota</taxon>
        <taxon>Metazoa</taxon>
        <taxon>Ecdysozoa</taxon>
        <taxon>Arthropoda</taxon>
        <taxon>Hexapoda</taxon>
        <taxon>Insecta</taxon>
        <taxon>Pterygota</taxon>
        <taxon>Neoptera</taxon>
        <taxon>Endopterygota</taxon>
        <taxon>Hymenoptera</taxon>
        <taxon>Apocrita</taxon>
        <taxon>Proctotrupomorpha</taxon>
        <taxon>Chalcidoidea</taxon>
        <taxon>Pteromalidae</taxon>
        <taxon>Pteromalinae</taxon>
        <taxon>Nasonia</taxon>
    </lineage>
</organism>
<keyword evidence="3 5" id="KW-0949">S-adenosyl-L-methionine</keyword>
<dbReference type="InterPro" id="IPR036974">
    <property type="entry name" value="PUA_sf"/>
</dbReference>
<keyword evidence="4 5" id="KW-0694">RNA-binding</keyword>
<reference evidence="7" key="1">
    <citation type="submission" date="2021-01" db="UniProtKB">
        <authorList>
            <consortium name="EnsemblMetazoa"/>
        </authorList>
    </citation>
    <scope>IDENTIFICATION</scope>
</reference>
<dbReference type="SUPFAM" id="SSF88697">
    <property type="entry name" value="PUA domain-like"/>
    <property type="match status" value="1"/>
</dbReference>
<proteinExistence type="inferred from homology"/>
<dbReference type="EnsemblMetazoa" id="XM_008210153">
    <property type="protein sequence ID" value="XP_008208375"/>
    <property type="gene ID" value="LOC100114505"/>
</dbReference>
<dbReference type="FunCoup" id="A0A7M7LUH8">
    <property type="interactions" value="1236"/>
</dbReference>
<dbReference type="GeneID" id="100114505"/>
<dbReference type="PANTHER" id="PTHR22807:SF34">
    <property type="entry name" value="TRNA (CYTOSINE(72)-C(5))-METHYLTRANSFERASE NSUN6"/>
    <property type="match status" value="1"/>
</dbReference>
<feature type="binding site" evidence="5">
    <location>
        <position position="371"/>
    </location>
    <ligand>
        <name>S-adenosyl-L-methionine</name>
        <dbReference type="ChEBI" id="CHEBI:59789"/>
    </ligand>
</feature>
<name>A0A7M7LUH8_NASVI</name>
<dbReference type="SMART" id="SM00359">
    <property type="entry name" value="PUA"/>
    <property type="match status" value="1"/>
</dbReference>
<dbReference type="PROSITE" id="PS51686">
    <property type="entry name" value="SAM_MT_RSMB_NOP"/>
    <property type="match status" value="1"/>
</dbReference>
<dbReference type="KEGG" id="nvi:100114505"/>
<protein>
    <recommendedName>
        <fullName evidence="6">SAM-dependent MTase RsmB/NOP-type domain-containing protein</fullName>
    </recommendedName>
</protein>
<dbReference type="RefSeq" id="XP_008208375.1">
    <property type="nucleotide sequence ID" value="XM_008210153.4"/>
</dbReference>
<dbReference type="GO" id="GO:0001510">
    <property type="term" value="P:RNA methylation"/>
    <property type="evidence" value="ECO:0007669"/>
    <property type="project" value="InterPro"/>
</dbReference>
<feature type="binding site" evidence="5">
    <location>
        <position position="314"/>
    </location>
    <ligand>
        <name>S-adenosyl-L-methionine</name>
        <dbReference type="ChEBI" id="CHEBI:59789"/>
    </ligand>
</feature>
<dbReference type="InterPro" id="IPR023267">
    <property type="entry name" value="RCMT"/>
</dbReference>
<dbReference type="InterPro" id="IPR002478">
    <property type="entry name" value="PUA"/>
</dbReference>
<dbReference type="SUPFAM" id="SSF53335">
    <property type="entry name" value="S-adenosyl-L-methionine-dependent methyltransferases"/>
    <property type="match status" value="1"/>
</dbReference>
<evidence type="ECO:0000259" key="6">
    <source>
        <dbReference type="PROSITE" id="PS51686"/>
    </source>
</evidence>
<dbReference type="InterPro" id="IPR015947">
    <property type="entry name" value="PUA-like_sf"/>
</dbReference>
<dbReference type="Gene3D" id="3.40.50.150">
    <property type="entry name" value="Vaccinia Virus protein VP39"/>
    <property type="match status" value="1"/>
</dbReference>
<feature type="binding site" evidence="5">
    <location>
        <begin position="290"/>
        <end position="296"/>
    </location>
    <ligand>
        <name>S-adenosyl-L-methionine</name>
        <dbReference type="ChEBI" id="CHEBI:59789"/>
    </ligand>
</feature>
<comment type="similarity">
    <text evidence="5">Belongs to the class I-like SAM-binding methyltransferase superfamily. RsmB/NOP family.</text>
</comment>
<accession>A0A7M7LUH8</accession>
<dbReference type="PRINTS" id="PR02008">
    <property type="entry name" value="RCMTFAMILY"/>
</dbReference>
<dbReference type="GO" id="GO:0008173">
    <property type="term" value="F:RNA methyltransferase activity"/>
    <property type="evidence" value="ECO:0007669"/>
    <property type="project" value="InterPro"/>
</dbReference>
<dbReference type="InterPro" id="IPR049560">
    <property type="entry name" value="MeTrfase_RsmB-F_NOP2_cat"/>
</dbReference>
<keyword evidence="1 5" id="KW-0489">Methyltransferase</keyword>
<keyword evidence="8" id="KW-1185">Reference proteome</keyword>
<evidence type="ECO:0000256" key="1">
    <source>
        <dbReference type="ARBA" id="ARBA00022603"/>
    </source>
</evidence>
<dbReference type="Pfam" id="PF01189">
    <property type="entry name" value="Methyltr_RsmB-F"/>
    <property type="match status" value="1"/>
</dbReference>
<evidence type="ECO:0000256" key="3">
    <source>
        <dbReference type="ARBA" id="ARBA00022691"/>
    </source>
</evidence>
<dbReference type="Proteomes" id="UP000002358">
    <property type="component" value="Chromosome 2"/>
</dbReference>
<dbReference type="InterPro" id="IPR029063">
    <property type="entry name" value="SAM-dependent_MTases_sf"/>
</dbReference>
<dbReference type="GO" id="GO:0003723">
    <property type="term" value="F:RNA binding"/>
    <property type="evidence" value="ECO:0007669"/>
    <property type="project" value="UniProtKB-UniRule"/>
</dbReference>
<evidence type="ECO:0000256" key="5">
    <source>
        <dbReference type="PROSITE-ProRule" id="PRU01023"/>
    </source>
</evidence>